<dbReference type="OrthoDB" id="2262349at2759"/>
<keyword evidence="4" id="KW-1185">Reference proteome</keyword>
<name>A0A5C3QUP9_9AGAR</name>
<dbReference type="InterPro" id="IPR000246">
    <property type="entry name" value="Peptidase_T2"/>
</dbReference>
<dbReference type="SUPFAM" id="SSF56235">
    <property type="entry name" value="N-terminal nucleophile aminohydrolases (Ntn hydrolases)"/>
    <property type="match status" value="1"/>
</dbReference>
<evidence type="ECO:0000313" key="3">
    <source>
        <dbReference type="EMBL" id="TFL04550.1"/>
    </source>
</evidence>
<gene>
    <name evidence="3" type="ORF">BDV98DRAFT_501924</name>
</gene>
<dbReference type="PANTHER" id="PTHR10188">
    <property type="entry name" value="L-ASPARAGINASE"/>
    <property type="match status" value="1"/>
</dbReference>
<feature type="active site" description="Nucleophile" evidence="1">
    <location>
        <position position="222"/>
    </location>
</feature>
<dbReference type="GO" id="GO:0016787">
    <property type="term" value="F:hydrolase activity"/>
    <property type="evidence" value="ECO:0007669"/>
    <property type="project" value="InterPro"/>
</dbReference>
<dbReference type="Gene3D" id="3.60.20.30">
    <property type="entry name" value="(Glycosyl)asparaginase"/>
    <property type="match status" value="1"/>
</dbReference>
<dbReference type="Proteomes" id="UP000305067">
    <property type="component" value="Unassembled WGS sequence"/>
</dbReference>
<dbReference type="CDD" id="cd04701">
    <property type="entry name" value="Asparaginase_2"/>
    <property type="match status" value="1"/>
</dbReference>
<evidence type="ECO:0000256" key="1">
    <source>
        <dbReference type="PIRSR" id="PIRSR600246-1"/>
    </source>
</evidence>
<accession>A0A5C3QUP9</accession>
<sequence>MSDTASSEQQRDGSGSLFARSKSTKRNFALVIHGGAGAITREESTEEQRTAYKRALGVALKAGHAVLEEGGEAMDAAVAAVMQLENNPLFNSGRGAVFNVAGKNELDVSLMLSKHPSNRSDILSSRRGVGITGLTKIKNPSSLARSLYLSPSTFPHTLISGPGAETLNTDPSQVVEDPCYFFTKTRWTSHRRGLGLPAEPYPCDESEWDSDSALARDEPGNTVGAVALDERGAIAAVTSTGGLTNKLVGRIGDTPVMGSGFWAEEWVPEETVYGKLLQWIIPRGTRAMGISGTGDGDYYIRLNTASTIIHRMKFLGESLKSATNFALKELTGAKATGGVIGLDGEGNAMLMMNTPGMYRGVIRPDGVAKVGIFADEELTVAPSANA</sequence>
<dbReference type="EMBL" id="ML178818">
    <property type="protein sequence ID" value="TFL04550.1"/>
    <property type="molecule type" value="Genomic_DNA"/>
</dbReference>
<dbReference type="AlphaFoldDB" id="A0A5C3QUP9"/>
<dbReference type="GO" id="GO:0005737">
    <property type="term" value="C:cytoplasm"/>
    <property type="evidence" value="ECO:0007669"/>
    <property type="project" value="TreeGrafter"/>
</dbReference>
<dbReference type="Pfam" id="PF01112">
    <property type="entry name" value="Asparaginase_2"/>
    <property type="match status" value="2"/>
</dbReference>
<reference evidence="3 4" key="1">
    <citation type="journal article" date="2019" name="Nat. Ecol. Evol.">
        <title>Megaphylogeny resolves global patterns of mushroom evolution.</title>
        <authorList>
            <person name="Varga T."/>
            <person name="Krizsan K."/>
            <person name="Foldi C."/>
            <person name="Dima B."/>
            <person name="Sanchez-Garcia M."/>
            <person name="Sanchez-Ramirez S."/>
            <person name="Szollosi G.J."/>
            <person name="Szarkandi J.G."/>
            <person name="Papp V."/>
            <person name="Albert L."/>
            <person name="Andreopoulos W."/>
            <person name="Angelini C."/>
            <person name="Antonin V."/>
            <person name="Barry K.W."/>
            <person name="Bougher N.L."/>
            <person name="Buchanan P."/>
            <person name="Buyck B."/>
            <person name="Bense V."/>
            <person name="Catcheside P."/>
            <person name="Chovatia M."/>
            <person name="Cooper J."/>
            <person name="Damon W."/>
            <person name="Desjardin D."/>
            <person name="Finy P."/>
            <person name="Geml J."/>
            <person name="Haridas S."/>
            <person name="Hughes K."/>
            <person name="Justo A."/>
            <person name="Karasinski D."/>
            <person name="Kautmanova I."/>
            <person name="Kiss B."/>
            <person name="Kocsube S."/>
            <person name="Kotiranta H."/>
            <person name="LaButti K.M."/>
            <person name="Lechner B.E."/>
            <person name="Liimatainen K."/>
            <person name="Lipzen A."/>
            <person name="Lukacs Z."/>
            <person name="Mihaltcheva S."/>
            <person name="Morgado L.N."/>
            <person name="Niskanen T."/>
            <person name="Noordeloos M.E."/>
            <person name="Ohm R.A."/>
            <person name="Ortiz-Santana B."/>
            <person name="Ovrebo C."/>
            <person name="Racz N."/>
            <person name="Riley R."/>
            <person name="Savchenko A."/>
            <person name="Shiryaev A."/>
            <person name="Soop K."/>
            <person name="Spirin V."/>
            <person name="Szebenyi C."/>
            <person name="Tomsovsky M."/>
            <person name="Tulloss R.E."/>
            <person name="Uehling J."/>
            <person name="Grigoriev I.V."/>
            <person name="Vagvolgyi C."/>
            <person name="Papp T."/>
            <person name="Martin F.M."/>
            <person name="Miettinen O."/>
            <person name="Hibbett D.S."/>
            <person name="Nagy L.G."/>
        </authorList>
    </citation>
    <scope>NUCLEOTIDE SEQUENCE [LARGE SCALE GENOMIC DNA]</scope>
    <source>
        <strain evidence="3 4">CBS 309.79</strain>
    </source>
</reference>
<protein>
    <submittedName>
        <fullName evidence="3">Asparaginase</fullName>
    </submittedName>
</protein>
<proteinExistence type="predicted"/>
<feature type="binding site" evidence="2">
    <location>
        <begin position="293"/>
        <end position="296"/>
    </location>
    <ligand>
        <name>substrate</name>
    </ligand>
</feature>
<dbReference type="InterPro" id="IPR029055">
    <property type="entry name" value="Ntn_hydrolases_N"/>
</dbReference>
<evidence type="ECO:0000256" key="2">
    <source>
        <dbReference type="PIRSR" id="PIRSR600246-2"/>
    </source>
</evidence>
<organism evidence="3 4">
    <name type="scientific">Pterulicium gracile</name>
    <dbReference type="NCBI Taxonomy" id="1884261"/>
    <lineage>
        <taxon>Eukaryota</taxon>
        <taxon>Fungi</taxon>
        <taxon>Dikarya</taxon>
        <taxon>Basidiomycota</taxon>
        <taxon>Agaricomycotina</taxon>
        <taxon>Agaricomycetes</taxon>
        <taxon>Agaricomycetidae</taxon>
        <taxon>Agaricales</taxon>
        <taxon>Pleurotineae</taxon>
        <taxon>Pterulaceae</taxon>
        <taxon>Pterulicium</taxon>
    </lineage>
</organism>
<evidence type="ECO:0000313" key="4">
    <source>
        <dbReference type="Proteomes" id="UP000305067"/>
    </source>
</evidence>
<dbReference type="STRING" id="1884261.A0A5C3QUP9"/>
<feature type="binding site" evidence="2">
    <location>
        <begin position="250"/>
        <end position="253"/>
    </location>
    <ligand>
        <name>substrate</name>
    </ligand>
</feature>
<dbReference type="PANTHER" id="PTHR10188:SF43">
    <property type="entry name" value="ASPARAGINASE (EUROFUNG)"/>
    <property type="match status" value="1"/>
</dbReference>